<dbReference type="InterPro" id="IPR050834">
    <property type="entry name" value="Glycosyltransf_2"/>
</dbReference>
<evidence type="ECO:0000313" key="4">
    <source>
        <dbReference type="EMBL" id="MDC7151148.1"/>
    </source>
</evidence>
<feature type="domain" description="Galactosyltransferase C-terminal" evidence="3">
    <location>
        <begin position="178"/>
        <end position="239"/>
    </location>
</feature>
<evidence type="ECO:0000313" key="5">
    <source>
        <dbReference type="Proteomes" id="UP001213646"/>
    </source>
</evidence>
<evidence type="ECO:0000259" key="2">
    <source>
        <dbReference type="Pfam" id="PF00535"/>
    </source>
</evidence>
<dbReference type="EC" id="2.4.-.-" evidence="4"/>
<comment type="caution">
    <text evidence="4">The sequence shown here is derived from an EMBL/GenBank/DDBJ whole genome shotgun (WGS) entry which is preliminary data.</text>
</comment>
<evidence type="ECO:0000259" key="3">
    <source>
        <dbReference type="Pfam" id="PF02709"/>
    </source>
</evidence>
<dbReference type="AlphaFoldDB" id="A0AAW6I8U5"/>
<feature type="domain" description="Glycosyltransferase 2-like" evidence="2">
    <location>
        <begin position="6"/>
        <end position="146"/>
    </location>
</feature>
<dbReference type="Gene3D" id="3.90.550.10">
    <property type="entry name" value="Spore Coat Polysaccharide Biosynthesis Protein SpsA, Chain A"/>
    <property type="match status" value="1"/>
</dbReference>
<name>A0AAW6I8U5_9BACT</name>
<dbReference type="Pfam" id="PF02709">
    <property type="entry name" value="Glyco_transf_7C"/>
    <property type="match status" value="1"/>
</dbReference>
<dbReference type="InterPro" id="IPR001173">
    <property type="entry name" value="Glyco_trans_2-like"/>
</dbReference>
<sequence>MKYKASLIISIYDNVSFLKVVLDSLMYQTEKNYEIIISEDAEFSEVAKFVRSYPFRNDYQHLTQPDQGWRKERALNNAVKAAKSDWLIFIDGDCVLHPRFIEWHVKMADENCILGGNRVKLNQKLSLKLLEDSKEIFSMPSYLCKSLLLSEGTRHIEEGFYVSPDNILGRLLNKRKPRGLIGSNMSFSRKAIEDLNGFDEDFILPAIGEDADLNWRFRAAGYQFRSVRNLAIQYHLFHKENWKDQSENAALMELKIAKNEFRCKNGLKKM</sequence>
<accession>A0AAW6I8U5</accession>
<protein>
    <submittedName>
        <fullName evidence="4">Glycosyltransferase</fullName>
        <ecNumber evidence="4">2.4.-.-</ecNumber>
    </submittedName>
</protein>
<proteinExistence type="predicted"/>
<dbReference type="Proteomes" id="UP001213646">
    <property type="component" value="Unassembled WGS sequence"/>
</dbReference>
<keyword evidence="4" id="KW-0328">Glycosyltransferase</keyword>
<dbReference type="Pfam" id="PF00535">
    <property type="entry name" value="Glycos_transf_2"/>
    <property type="match status" value="1"/>
</dbReference>
<dbReference type="RefSeq" id="WP_008155886.1">
    <property type="nucleotide sequence ID" value="NZ_CAKWDQ010000033.1"/>
</dbReference>
<reference evidence="4" key="1">
    <citation type="submission" date="2023-01" db="EMBL/GenBank/DDBJ databases">
        <title>Exploring GABA producing Bacteroides strains toward improving mental health.</title>
        <authorList>
            <person name="Yousuf B."/>
            <person name="Bouhlel N.E."/>
            <person name="Mottawea W."/>
            <person name="Hammami R."/>
        </authorList>
    </citation>
    <scope>NUCLEOTIDE SEQUENCE</scope>
    <source>
        <strain evidence="4">UO.H1047</strain>
    </source>
</reference>
<dbReference type="SUPFAM" id="SSF53448">
    <property type="entry name" value="Nucleotide-diphospho-sugar transferases"/>
    <property type="match status" value="1"/>
</dbReference>
<dbReference type="InterPro" id="IPR029044">
    <property type="entry name" value="Nucleotide-diphossugar_trans"/>
</dbReference>
<dbReference type="GO" id="GO:0016757">
    <property type="term" value="F:glycosyltransferase activity"/>
    <property type="evidence" value="ECO:0007669"/>
    <property type="project" value="UniProtKB-KW"/>
</dbReference>
<gene>
    <name evidence="4" type="ORF">PQG89_17315</name>
</gene>
<dbReference type="PANTHER" id="PTHR43685:SF2">
    <property type="entry name" value="GLYCOSYLTRANSFERASE 2-LIKE DOMAIN-CONTAINING PROTEIN"/>
    <property type="match status" value="1"/>
</dbReference>
<dbReference type="EMBL" id="JAQPYX010000169">
    <property type="protein sequence ID" value="MDC7151148.1"/>
    <property type="molecule type" value="Genomic_DNA"/>
</dbReference>
<evidence type="ECO:0000256" key="1">
    <source>
        <dbReference type="ARBA" id="ARBA00022679"/>
    </source>
</evidence>
<organism evidence="4 5">
    <name type="scientific">Parabacteroides johnsonii</name>
    <dbReference type="NCBI Taxonomy" id="387661"/>
    <lineage>
        <taxon>Bacteria</taxon>
        <taxon>Pseudomonadati</taxon>
        <taxon>Bacteroidota</taxon>
        <taxon>Bacteroidia</taxon>
        <taxon>Bacteroidales</taxon>
        <taxon>Tannerellaceae</taxon>
        <taxon>Parabacteroides</taxon>
    </lineage>
</organism>
<dbReference type="PANTHER" id="PTHR43685">
    <property type="entry name" value="GLYCOSYLTRANSFERASE"/>
    <property type="match status" value="1"/>
</dbReference>
<dbReference type="InterPro" id="IPR027791">
    <property type="entry name" value="Galactosyl_T_C"/>
</dbReference>
<keyword evidence="1 4" id="KW-0808">Transferase</keyword>